<accession>A0A0N5B314</accession>
<dbReference type="GO" id="GO:0030687">
    <property type="term" value="C:preribosome, large subunit precursor"/>
    <property type="evidence" value="ECO:0007669"/>
    <property type="project" value="TreeGrafter"/>
</dbReference>
<dbReference type="GO" id="GO:0000463">
    <property type="term" value="P:maturation of LSU-rRNA from tricistronic rRNA transcript (SSU-rRNA, 5.8S rRNA, LSU-rRNA)"/>
    <property type="evidence" value="ECO:0007669"/>
    <property type="project" value="TreeGrafter"/>
</dbReference>
<dbReference type="InterPro" id="IPR050082">
    <property type="entry name" value="RNA_methyltr_RlmE"/>
</dbReference>
<dbReference type="STRING" id="174720.A0A0N5B314"/>
<keyword evidence="5" id="KW-0175">Coiled coil</keyword>
<dbReference type="Proteomes" id="UP000046392">
    <property type="component" value="Unplaced"/>
</dbReference>
<name>A0A0N5B314_STREA</name>
<evidence type="ECO:0000256" key="2">
    <source>
        <dbReference type="ARBA" id="ARBA00022603"/>
    </source>
</evidence>
<reference evidence="10" key="1">
    <citation type="submission" date="2017-02" db="UniProtKB">
        <authorList>
            <consortium name="WormBaseParasite"/>
        </authorList>
    </citation>
    <scope>IDENTIFICATION</scope>
</reference>
<dbReference type="InterPro" id="IPR024576">
    <property type="entry name" value="rRNA_MeTfrase_Spb1_DUF3381"/>
</dbReference>
<feature type="compositionally biased region" description="Acidic residues" evidence="6">
    <location>
        <begin position="278"/>
        <end position="294"/>
    </location>
</feature>
<evidence type="ECO:0000259" key="7">
    <source>
        <dbReference type="Pfam" id="PF01728"/>
    </source>
</evidence>
<dbReference type="GO" id="GO:0005730">
    <property type="term" value="C:nucleolus"/>
    <property type="evidence" value="ECO:0007669"/>
    <property type="project" value="TreeGrafter"/>
</dbReference>
<dbReference type="GO" id="GO:0008650">
    <property type="term" value="F:rRNA (uridine-2'-O-)-methyltransferase activity"/>
    <property type="evidence" value="ECO:0007669"/>
    <property type="project" value="TreeGrafter"/>
</dbReference>
<dbReference type="InterPro" id="IPR029063">
    <property type="entry name" value="SAM-dependent_MTases_sf"/>
</dbReference>
<dbReference type="WBParaSite" id="SPAL_0000046500.1">
    <property type="protein sequence ID" value="SPAL_0000046500.1"/>
    <property type="gene ID" value="SPAL_0000046500"/>
</dbReference>
<evidence type="ECO:0000259" key="8">
    <source>
        <dbReference type="Pfam" id="PF11861"/>
    </source>
</evidence>
<evidence type="ECO:0000313" key="10">
    <source>
        <dbReference type="WBParaSite" id="SPAL_0000046500.1"/>
    </source>
</evidence>
<keyword evidence="3" id="KW-0808">Transferase</keyword>
<dbReference type="AlphaFoldDB" id="A0A0N5B314"/>
<keyword evidence="1" id="KW-0698">rRNA processing</keyword>
<feature type="compositionally biased region" description="Acidic residues" evidence="6">
    <location>
        <begin position="309"/>
        <end position="319"/>
    </location>
</feature>
<proteinExistence type="predicted"/>
<dbReference type="GO" id="GO:0016435">
    <property type="term" value="F:rRNA (guanine) methyltransferase activity"/>
    <property type="evidence" value="ECO:0007669"/>
    <property type="project" value="TreeGrafter"/>
</dbReference>
<evidence type="ECO:0000256" key="1">
    <source>
        <dbReference type="ARBA" id="ARBA00022552"/>
    </source>
</evidence>
<dbReference type="Pfam" id="PF11861">
    <property type="entry name" value="DUF3381"/>
    <property type="match status" value="1"/>
</dbReference>
<sequence>MALKLDTQVLKKNGYFVTKVFRSADHQSLVGVFDKLFRAVHIWKPAASRLESAEIFMVCEGYKKPAKVPPELLDPKQVFKQVDEDLMGEALENQIISRNADHIVTIAKASRIVIDDPRWESDPLTTDTIKELINDIKLLGPSDLRVIFKWRRAILDKIAKEKKESEESEQPHELTVEEKAELEKQEVNKQIEALVSEEKAADKRKRRRENRMKSKFEEAKKLDMVHEGDAMMLSDDVNLFSLAKIRKKIDLQKIVDVNAPMPEVESDKEDDGIKVMDSDDDVAQYASGDDDEDLGNGAWETLKEKDNDKEEDDLSDNEL</sequence>
<evidence type="ECO:0000256" key="5">
    <source>
        <dbReference type="SAM" id="Coils"/>
    </source>
</evidence>
<keyword evidence="4" id="KW-0949">S-adenosyl-L-methionine</keyword>
<dbReference type="Gene3D" id="3.40.50.150">
    <property type="entry name" value="Vaccinia Virus protein VP39"/>
    <property type="match status" value="1"/>
</dbReference>
<dbReference type="PANTHER" id="PTHR10920">
    <property type="entry name" value="RIBOSOMAL RNA METHYLTRANSFERASE"/>
    <property type="match status" value="1"/>
</dbReference>
<dbReference type="PANTHER" id="PTHR10920:SF13">
    <property type="entry name" value="PRE-RRNA 2'-O-RIBOSE RNA METHYLTRANSFERASE FTSJ3"/>
    <property type="match status" value="1"/>
</dbReference>
<dbReference type="Pfam" id="PF01728">
    <property type="entry name" value="FtsJ"/>
    <property type="match status" value="1"/>
</dbReference>
<dbReference type="SUPFAM" id="SSF53335">
    <property type="entry name" value="S-adenosyl-L-methionine-dependent methyltransferases"/>
    <property type="match status" value="1"/>
</dbReference>
<keyword evidence="2" id="KW-0489">Methyltransferase</keyword>
<organism evidence="9 10">
    <name type="scientific">Strongyloides papillosus</name>
    <name type="common">Intestinal threadworm</name>
    <dbReference type="NCBI Taxonomy" id="174720"/>
    <lineage>
        <taxon>Eukaryota</taxon>
        <taxon>Metazoa</taxon>
        <taxon>Ecdysozoa</taxon>
        <taxon>Nematoda</taxon>
        <taxon>Chromadorea</taxon>
        <taxon>Rhabditida</taxon>
        <taxon>Tylenchina</taxon>
        <taxon>Panagrolaimomorpha</taxon>
        <taxon>Strongyloidoidea</taxon>
        <taxon>Strongyloididae</taxon>
        <taxon>Strongyloides</taxon>
    </lineage>
</organism>
<protein>
    <submittedName>
        <fullName evidence="10">rRNA methyltransferase</fullName>
    </submittedName>
</protein>
<evidence type="ECO:0000256" key="3">
    <source>
        <dbReference type="ARBA" id="ARBA00022679"/>
    </source>
</evidence>
<evidence type="ECO:0000313" key="9">
    <source>
        <dbReference type="Proteomes" id="UP000046392"/>
    </source>
</evidence>
<dbReference type="GO" id="GO:0000466">
    <property type="term" value="P:maturation of 5.8S rRNA from tricistronic rRNA transcript (SSU-rRNA, 5.8S rRNA, LSU-rRNA)"/>
    <property type="evidence" value="ECO:0007669"/>
    <property type="project" value="TreeGrafter"/>
</dbReference>
<dbReference type="InterPro" id="IPR002877">
    <property type="entry name" value="RNA_MeTrfase_FtsJ_dom"/>
</dbReference>
<feature type="domain" description="Ribosomal RNA methyltransferase FtsJ" evidence="7">
    <location>
        <begin position="2"/>
        <end position="62"/>
    </location>
</feature>
<feature type="coiled-coil region" evidence="5">
    <location>
        <begin position="177"/>
        <end position="204"/>
    </location>
</feature>
<evidence type="ECO:0000256" key="4">
    <source>
        <dbReference type="ARBA" id="ARBA00022691"/>
    </source>
</evidence>
<keyword evidence="9" id="KW-1185">Reference proteome</keyword>
<feature type="domain" description="DUF3381" evidence="8">
    <location>
        <begin position="99"/>
        <end position="215"/>
    </location>
</feature>
<feature type="region of interest" description="Disordered" evidence="6">
    <location>
        <begin position="262"/>
        <end position="319"/>
    </location>
</feature>
<evidence type="ECO:0000256" key="6">
    <source>
        <dbReference type="SAM" id="MobiDB-lite"/>
    </source>
</evidence>